<accession>A0AB34KQ60</accession>
<reference evidence="3 4" key="1">
    <citation type="journal article" date="2020" name="Microbiol. Resour. Announc.">
        <title>Draft Genome Sequence of a Cladosporium Species Isolated from the Mesophotic Ascidian Didemnum maculosum.</title>
        <authorList>
            <person name="Gioti A."/>
            <person name="Siaperas R."/>
            <person name="Nikolaivits E."/>
            <person name="Le Goff G."/>
            <person name="Ouazzani J."/>
            <person name="Kotoulas G."/>
            <person name="Topakas E."/>
        </authorList>
    </citation>
    <scope>NUCLEOTIDE SEQUENCE [LARGE SCALE GENOMIC DNA]</scope>
    <source>
        <strain evidence="3 4">TM138-S3</strain>
    </source>
</reference>
<gene>
    <name evidence="3" type="ORF">WHR41_04133</name>
</gene>
<evidence type="ECO:0000256" key="2">
    <source>
        <dbReference type="SAM" id="Phobius"/>
    </source>
</evidence>
<dbReference type="Proteomes" id="UP000803884">
    <property type="component" value="Unassembled WGS sequence"/>
</dbReference>
<dbReference type="AlphaFoldDB" id="A0AB34KQ60"/>
<keyword evidence="4" id="KW-1185">Reference proteome</keyword>
<evidence type="ECO:0000313" key="4">
    <source>
        <dbReference type="Proteomes" id="UP000803884"/>
    </source>
</evidence>
<dbReference type="RefSeq" id="XP_069229993.1">
    <property type="nucleotide sequence ID" value="XM_069372739.1"/>
</dbReference>
<feature type="transmembrane region" description="Helical" evidence="2">
    <location>
        <begin position="588"/>
        <end position="608"/>
    </location>
</feature>
<evidence type="ECO:0000313" key="3">
    <source>
        <dbReference type="EMBL" id="KAL1586888.1"/>
    </source>
</evidence>
<dbReference type="PANTHER" id="PTHR37540">
    <property type="entry name" value="TRANSCRIPTION FACTOR (ACR-2), PUTATIVE-RELATED-RELATED"/>
    <property type="match status" value="1"/>
</dbReference>
<feature type="region of interest" description="Disordered" evidence="1">
    <location>
        <begin position="124"/>
        <end position="179"/>
    </location>
</feature>
<feature type="region of interest" description="Disordered" evidence="1">
    <location>
        <begin position="1"/>
        <end position="31"/>
    </location>
</feature>
<sequence>MSGRLQSYFQPYPQVSGYNLARPTETDRKRRDSILHNQGMAIGPILPHQQPFQRPVSEQDQYKQISGVNGPWTAPKGNDTRDIRASLASEPDQEPFRFCVTMNPNKLVDRSEMQKIRKHVMHDYLRKEGRKNPVERDARAAKSVQGGKRRRVKSDSKPVPPKSQNPAVPSQIFDMGHLTPQSMCDGTAGSFHGDPECDTQWASFSRTTSQAPSEPFADLAFVPGSHAVPEENEHYSKAFADKTNAPSSPSPFELVGFKVAPYHSWLQIAIPSVDLEKLKYDCARRLRSKIMAQAWLPTLLQAKHSFLSTICISTAHDEAMRRLVFGSDGMKTRRLGAISEQLAVKNEVYAMINASLDDPKQATSDGTIIAVMNVLNSEMIGCHLTALEAHQQGLDRMVAMRGGLDELGVQGHLARTLTVTMLANAVLQEKPAGEMYLLYSRSQANFKTTKGTAFLESPIYHGEGYVHPNSLQTLDSETLKLLIKVWDLTCAFRASTVSSSGMTEHFAEQILNIELKRKTSHQTREDRMVEAIHLAAKVYASILKQRTPFSQSCCDTQVRSTHPSGKSRPAAFVQIARVLRYTDLDTCWAHVGLSGVLFWIVLVAAAAARRAKIKEVDDDAAHLANEREEEEARRWLTAVAVRCSILLGFENGSAVLSTLRNMLAVQEKLVKGSSVQRRRKACFDPKGTFARQNGFDDFAWDFLAAGEQ</sequence>
<keyword evidence="2" id="KW-0812">Transmembrane</keyword>
<evidence type="ECO:0008006" key="5">
    <source>
        <dbReference type="Google" id="ProtNLM"/>
    </source>
</evidence>
<dbReference type="GeneID" id="96005577"/>
<proteinExistence type="predicted"/>
<dbReference type="EMBL" id="JAAQHG020000012">
    <property type="protein sequence ID" value="KAL1586888.1"/>
    <property type="molecule type" value="Genomic_DNA"/>
</dbReference>
<comment type="caution">
    <text evidence="3">The sequence shown here is derived from an EMBL/GenBank/DDBJ whole genome shotgun (WGS) entry which is preliminary data.</text>
</comment>
<evidence type="ECO:0000256" key="1">
    <source>
        <dbReference type="SAM" id="MobiDB-lite"/>
    </source>
</evidence>
<name>A0AB34KQ60_9PEZI</name>
<feature type="compositionally biased region" description="Basic and acidic residues" evidence="1">
    <location>
        <begin position="124"/>
        <end position="140"/>
    </location>
</feature>
<protein>
    <recommendedName>
        <fullName evidence="5">Tachykinin family protein</fullName>
    </recommendedName>
</protein>
<organism evidence="3 4">
    <name type="scientific">Cladosporium halotolerans</name>
    <dbReference type="NCBI Taxonomy" id="1052096"/>
    <lineage>
        <taxon>Eukaryota</taxon>
        <taxon>Fungi</taxon>
        <taxon>Dikarya</taxon>
        <taxon>Ascomycota</taxon>
        <taxon>Pezizomycotina</taxon>
        <taxon>Dothideomycetes</taxon>
        <taxon>Dothideomycetidae</taxon>
        <taxon>Cladosporiales</taxon>
        <taxon>Cladosporiaceae</taxon>
        <taxon>Cladosporium</taxon>
    </lineage>
</organism>
<dbReference type="PANTHER" id="PTHR37540:SF5">
    <property type="entry name" value="TRANSCRIPTION FACTOR DOMAIN-CONTAINING PROTEIN"/>
    <property type="match status" value="1"/>
</dbReference>
<keyword evidence="2" id="KW-0472">Membrane</keyword>
<keyword evidence="2" id="KW-1133">Transmembrane helix</keyword>